<evidence type="ECO:0000313" key="2">
    <source>
        <dbReference type="EMBL" id="KMP09336.1"/>
    </source>
</evidence>
<proteinExistence type="predicted"/>
<dbReference type="AlphaFoldDB" id="A0A0J6YL09"/>
<name>A0A0J6YL09_COCIT</name>
<sequence length="110" mass="11291">MRSQISETTPSPSVKTKKGPLLDGHAQRCLGGARSDHQLVVSSPPTVPAESVDNVSGDGRPNGTCGAGGSSPVAALIKPQALISSYIERPGMDASSFLCGSRFGARRVTL</sequence>
<gene>
    <name evidence="2" type="ORF">CIRG_09506</name>
</gene>
<evidence type="ECO:0000256" key="1">
    <source>
        <dbReference type="SAM" id="MobiDB-lite"/>
    </source>
</evidence>
<dbReference type="EMBL" id="DS028099">
    <property type="protein sequence ID" value="KMP09336.1"/>
    <property type="molecule type" value="Genomic_DNA"/>
</dbReference>
<organism evidence="2 3">
    <name type="scientific">Coccidioides immitis RMSCC 2394</name>
    <dbReference type="NCBI Taxonomy" id="404692"/>
    <lineage>
        <taxon>Eukaryota</taxon>
        <taxon>Fungi</taxon>
        <taxon>Dikarya</taxon>
        <taxon>Ascomycota</taxon>
        <taxon>Pezizomycotina</taxon>
        <taxon>Eurotiomycetes</taxon>
        <taxon>Eurotiomycetidae</taxon>
        <taxon>Onygenales</taxon>
        <taxon>Onygenaceae</taxon>
        <taxon>Coccidioides</taxon>
    </lineage>
</organism>
<reference evidence="3" key="1">
    <citation type="journal article" date="2010" name="Genome Res.">
        <title>Population genomic sequencing of Coccidioides fungi reveals recent hybridization and transposon control.</title>
        <authorList>
            <person name="Neafsey D.E."/>
            <person name="Barker B.M."/>
            <person name="Sharpton T.J."/>
            <person name="Stajich J.E."/>
            <person name="Park D.J."/>
            <person name="Whiston E."/>
            <person name="Hung C.-Y."/>
            <person name="McMahan C."/>
            <person name="White J."/>
            <person name="Sykes S."/>
            <person name="Heiman D."/>
            <person name="Young S."/>
            <person name="Zeng Q."/>
            <person name="Abouelleil A."/>
            <person name="Aftuck L."/>
            <person name="Bessette D."/>
            <person name="Brown A."/>
            <person name="FitzGerald M."/>
            <person name="Lui A."/>
            <person name="Macdonald J.P."/>
            <person name="Priest M."/>
            <person name="Orbach M.J."/>
            <person name="Galgiani J.N."/>
            <person name="Kirkland T.N."/>
            <person name="Cole G.T."/>
            <person name="Birren B.W."/>
            <person name="Henn M.R."/>
            <person name="Taylor J.W."/>
            <person name="Rounsley S.D."/>
        </authorList>
    </citation>
    <scope>NUCLEOTIDE SEQUENCE [LARGE SCALE GENOMIC DNA]</scope>
    <source>
        <strain evidence="3">RMSCC 2394</strain>
    </source>
</reference>
<protein>
    <submittedName>
        <fullName evidence="2">Uncharacterized protein</fullName>
    </submittedName>
</protein>
<accession>A0A0J6YL09</accession>
<feature type="compositionally biased region" description="Polar residues" evidence="1">
    <location>
        <begin position="1"/>
        <end position="14"/>
    </location>
</feature>
<feature type="region of interest" description="Disordered" evidence="1">
    <location>
        <begin position="1"/>
        <end position="71"/>
    </location>
</feature>
<dbReference type="Proteomes" id="UP000054565">
    <property type="component" value="Unassembled WGS sequence"/>
</dbReference>
<evidence type="ECO:0000313" key="3">
    <source>
        <dbReference type="Proteomes" id="UP000054565"/>
    </source>
</evidence>